<evidence type="ECO:0000313" key="1">
    <source>
        <dbReference type="EMBL" id="KNC86211.1"/>
    </source>
</evidence>
<feature type="non-terminal residue" evidence="1">
    <location>
        <position position="361"/>
    </location>
</feature>
<dbReference type="GeneID" id="25902125"/>
<dbReference type="eggNOG" id="KOG1236">
    <property type="taxonomic scope" value="Eukaryota"/>
</dbReference>
<name>A0A0L0GBE1_9EUKA</name>
<dbReference type="EMBL" id="KQ241662">
    <property type="protein sequence ID" value="KNC86211.1"/>
    <property type="molecule type" value="Genomic_DNA"/>
</dbReference>
<sequence length="361" mass="41151">MISTTHICCRTMLFHTVRRSGCHILTVNGLKQSKALAYRMTNTTLHNARNIGALARNYTSPSVSKQASLGQRSLQVDMQRRLCTHVHTHMNTHTRPYSQWCLRRTLHTNKASYTHQRACTGPSRLRIQGHRSINNNLDRIPKRYSTYGIKSHTERKHPLSDLRHIISKGGMLLLAITPVYVGSVLDRYNDYDPYSCMCVEGVCTCDKAHIEPMYRALSGIGQLIRSDTQAVDMVEDGVVKEIDQKEHVHDKRGTDLGHARSALVEVQLKWTQKVTRILKTLLRLIRLTIQLTPVVVLYPMAVTWPGKKSDGVADWWWSFLVWELERAGATAIKFGQWASTRRDLFSDACCDAMCRLHSDSK</sequence>
<proteinExistence type="predicted"/>
<dbReference type="InterPro" id="IPR052402">
    <property type="entry name" value="ADCK_kinase"/>
</dbReference>
<dbReference type="AlphaFoldDB" id="A0A0L0GBE1"/>
<dbReference type="Proteomes" id="UP000054560">
    <property type="component" value="Unassembled WGS sequence"/>
</dbReference>
<reference evidence="1 2" key="1">
    <citation type="submission" date="2011-02" db="EMBL/GenBank/DDBJ databases">
        <title>The Genome Sequence of Sphaeroforma arctica JP610.</title>
        <authorList>
            <consortium name="The Broad Institute Genome Sequencing Platform"/>
            <person name="Russ C."/>
            <person name="Cuomo C."/>
            <person name="Young S.K."/>
            <person name="Zeng Q."/>
            <person name="Gargeya S."/>
            <person name="Alvarado L."/>
            <person name="Berlin A."/>
            <person name="Chapman S.B."/>
            <person name="Chen Z."/>
            <person name="Freedman E."/>
            <person name="Gellesch M."/>
            <person name="Goldberg J."/>
            <person name="Griggs A."/>
            <person name="Gujja S."/>
            <person name="Heilman E."/>
            <person name="Heiman D."/>
            <person name="Howarth C."/>
            <person name="Mehta T."/>
            <person name="Neiman D."/>
            <person name="Pearson M."/>
            <person name="Roberts A."/>
            <person name="Saif S."/>
            <person name="Shea T."/>
            <person name="Shenoy N."/>
            <person name="Sisk P."/>
            <person name="Stolte C."/>
            <person name="Sykes S."/>
            <person name="White J."/>
            <person name="Yandava C."/>
            <person name="Burger G."/>
            <person name="Gray M.W."/>
            <person name="Holland P.W.H."/>
            <person name="King N."/>
            <person name="Lang F.B.F."/>
            <person name="Roger A.J."/>
            <person name="Ruiz-Trillo I."/>
            <person name="Haas B."/>
            <person name="Nusbaum C."/>
            <person name="Birren B."/>
        </authorList>
    </citation>
    <scope>NUCLEOTIDE SEQUENCE [LARGE SCALE GENOMIC DNA]</scope>
    <source>
        <strain evidence="1 2">JP610</strain>
    </source>
</reference>
<evidence type="ECO:0000313" key="2">
    <source>
        <dbReference type="Proteomes" id="UP000054560"/>
    </source>
</evidence>
<dbReference type="STRING" id="667725.A0A0L0GBE1"/>
<dbReference type="PANTHER" id="PTHR45890:SF1">
    <property type="entry name" value="AARF DOMAIN CONTAINING KINASE 2"/>
    <property type="match status" value="1"/>
</dbReference>
<organism evidence="1 2">
    <name type="scientific">Sphaeroforma arctica JP610</name>
    <dbReference type="NCBI Taxonomy" id="667725"/>
    <lineage>
        <taxon>Eukaryota</taxon>
        <taxon>Ichthyosporea</taxon>
        <taxon>Ichthyophonida</taxon>
        <taxon>Sphaeroforma</taxon>
    </lineage>
</organism>
<protein>
    <submittedName>
        <fullName evidence="1">Uncharacterized protein</fullName>
    </submittedName>
</protein>
<gene>
    <name evidence="1" type="ORF">SARC_01621</name>
</gene>
<dbReference type="PANTHER" id="PTHR45890">
    <property type="entry name" value="AARF DOMAIN CONTAINING KINASE 2 (PREDICTED)"/>
    <property type="match status" value="1"/>
</dbReference>
<dbReference type="RefSeq" id="XP_014160113.1">
    <property type="nucleotide sequence ID" value="XM_014304638.1"/>
</dbReference>
<accession>A0A0L0GBE1</accession>
<dbReference type="OrthoDB" id="427480at2759"/>
<keyword evidence="2" id="KW-1185">Reference proteome</keyword>
<dbReference type="GO" id="GO:0005739">
    <property type="term" value="C:mitochondrion"/>
    <property type="evidence" value="ECO:0007669"/>
    <property type="project" value="TreeGrafter"/>
</dbReference>